<dbReference type="EMBL" id="AWGJ01000003">
    <property type="protein sequence ID" value="ODN81615.1"/>
    <property type="molecule type" value="Genomic_DNA"/>
</dbReference>
<proteinExistence type="predicted"/>
<organism evidence="9 10">
    <name type="scientific">Cryptococcus amylolentus CBS 6039</name>
    <dbReference type="NCBI Taxonomy" id="1295533"/>
    <lineage>
        <taxon>Eukaryota</taxon>
        <taxon>Fungi</taxon>
        <taxon>Dikarya</taxon>
        <taxon>Basidiomycota</taxon>
        <taxon>Agaricomycotina</taxon>
        <taxon>Tremellomycetes</taxon>
        <taxon>Tremellales</taxon>
        <taxon>Cryptococcaceae</taxon>
        <taxon>Cryptococcus</taxon>
    </lineage>
</organism>
<dbReference type="Proteomes" id="UP000094065">
    <property type="component" value="Unassembled WGS sequence"/>
</dbReference>
<dbReference type="PANTHER" id="PTHR13383">
    <property type="entry name" value="RIBONUCLEASE H2 SUBUNIT B"/>
    <property type="match status" value="1"/>
</dbReference>
<sequence>MDYISIIRDDVDLSQGHQYLRLPHPRSGAPQLYLPYTTPSGQDCVLEAAKLNGASRRTWFIGESGIDAASILVHYPVDPLFLIIPLILSLVPENGSVLHFQPLYDLLSTCASSPSFILPEPFTSKGKRPASEGVNEDLSALLKLKSVKRAFRACCEVKIISAAPPSPKSSQPASPSPTVKGEKYYRPSIDLVVKHLKSKVEFFAKPEEFEKFDHLIRAFGRDGMLGRSADDPLLTMARKKAAIEHLSQWLSQAIVTKLIDSYDFTALHEYLASHNAALAAASQPITKAKKGDKETAAAKRKTSSSRGVESLKKVNTSKMTKLTSFFKPKEPKEKK</sequence>
<evidence type="ECO:0000256" key="1">
    <source>
        <dbReference type="ARBA" id="ARBA00004123"/>
    </source>
</evidence>
<dbReference type="RefSeq" id="XP_018995934.1">
    <property type="nucleotide sequence ID" value="XM_019135531.1"/>
</dbReference>
<evidence type="ECO:0000256" key="3">
    <source>
        <dbReference type="ARBA" id="ARBA00023242"/>
    </source>
</evidence>
<feature type="domain" description="Rnh202 triple barrel" evidence="8">
    <location>
        <begin position="14"/>
        <end position="78"/>
    </location>
</feature>
<feature type="region of interest" description="Disordered" evidence="6">
    <location>
        <begin position="288"/>
        <end position="335"/>
    </location>
</feature>
<keyword evidence="10" id="KW-1185">Reference proteome</keyword>
<evidence type="ECO:0000259" key="8">
    <source>
        <dbReference type="Pfam" id="PF17745"/>
    </source>
</evidence>
<dbReference type="PANTHER" id="PTHR13383:SF11">
    <property type="entry name" value="RIBONUCLEASE H2 SUBUNIT B"/>
    <property type="match status" value="1"/>
</dbReference>
<evidence type="ECO:0000259" key="7">
    <source>
        <dbReference type="Pfam" id="PF09468"/>
    </source>
</evidence>
<evidence type="ECO:0000313" key="10">
    <source>
        <dbReference type="Proteomes" id="UP000094065"/>
    </source>
</evidence>
<evidence type="ECO:0000256" key="5">
    <source>
        <dbReference type="ARBA" id="ARBA00033464"/>
    </source>
</evidence>
<protein>
    <recommendedName>
        <fullName evidence="2">Ribonuclease H2 subunit B</fullName>
    </recommendedName>
    <alternativeName>
        <fullName evidence="5">Ribonuclease HI subunit B</fullName>
    </alternativeName>
</protein>
<dbReference type="Pfam" id="PF09468">
    <property type="entry name" value="RNase_H2-Ydr279"/>
    <property type="match status" value="1"/>
</dbReference>
<evidence type="ECO:0000256" key="4">
    <source>
        <dbReference type="ARBA" id="ARBA00024778"/>
    </source>
</evidence>
<comment type="function">
    <text evidence="4">Non catalytic subunit of RNase H2, an endonuclease that specifically degrades the RNA of RNA:DNA hybrids. Participates in DNA replication, possibly by mediating the removal of lagging-strand Okazaki fragment RNA primers during DNA replication. Mediates the excision of single ribonucleotides from DNA:RNA duplexes.</text>
</comment>
<dbReference type="Gene3D" id="1.10.20.120">
    <property type="match status" value="1"/>
</dbReference>
<dbReference type="STRING" id="1295533.A0A1E3HZN3"/>
<feature type="domain" description="Ribonuclease H2 subunit B wHTH" evidence="7">
    <location>
        <begin position="81"/>
        <end position="258"/>
    </location>
</feature>
<dbReference type="Pfam" id="PF17745">
    <property type="entry name" value="Ydr279_N"/>
    <property type="match status" value="1"/>
</dbReference>
<evidence type="ECO:0000256" key="6">
    <source>
        <dbReference type="SAM" id="MobiDB-lite"/>
    </source>
</evidence>
<accession>A0A1E3HZN3</accession>
<comment type="caution">
    <text evidence="9">The sequence shown here is derived from an EMBL/GenBank/DDBJ whole genome shotgun (WGS) entry which is preliminary data.</text>
</comment>
<dbReference type="OrthoDB" id="29098at2759"/>
<name>A0A1E3HZN3_9TREE</name>
<feature type="compositionally biased region" description="Polar residues" evidence="6">
    <location>
        <begin position="313"/>
        <end position="323"/>
    </location>
</feature>
<dbReference type="InterPro" id="IPR019024">
    <property type="entry name" value="RNase_H2_suB_wHTH"/>
</dbReference>
<gene>
    <name evidence="9" type="ORF">L202_02022</name>
</gene>
<dbReference type="Gene3D" id="2.20.25.530">
    <property type="match status" value="1"/>
</dbReference>
<evidence type="ECO:0000256" key="2">
    <source>
        <dbReference type="ARBA" id="ARBA00019062"/>
    </source>
</evidence>
<comment type="subcellular location">
    <subcellularLocation>
        <location evidence="1">Nucleus</location>
    </subcellularLocation>
</comment>
<reference evidence="9 10" key="1">
    <citation type="submission" date="2016-06" db="EMBL/GenBank/DDBJ databases">
        <title>Evolution of pathogenesis and genome organization in the Tremellales.</title>
        <authorList>
            <person name="Cuomo C."/>
            <person name="Litvintseva A."/>
            <person name="Heitman J."/>
            <person name="Chen Y."/>
            <person name="Sun S."/>
            <person name="Springer D."/>
            <person name="Dromer F."/>
            <person name="Young S."/>
            <person name="Zeng Q."/>
            <person name="Chapman S."/>
            <person name="Gujja S."/>
            <person name="Saif S."/>
            <person name="Birren B."/>
        </authorList>
    </citation>
    <scope>NUCLEOTIDE SEQUENCE [LARGE SCALE GENOMIC DNA]</scope>
    <source>
        <strain evidence="9 10">CBS 6039</strain>
    </source>
</reference>
<dbReference type="InterPro" id="IPR041195">
    <property type="entry name" value="Rnh202_N"/>
</dbReference>
<dbReference type="GeneID" id="30153331"/>
<dbReference type="GO" id="GO:0006401">
    <property type="term" value="P:RNA catabolic process"/>
    <property type="evidence" value="ECO:0007669"/>
    <property type="project" value="TreeGrafter"/>
</dbReference>
<evidence type="ECO:0000313" key="9">
    <source>
        <dbReference type="EMBL" id="ODN81615.1"/>
    </source>
</evidence>
<dbReference type="GO" id="GO:0005654">
    <property type="term" value="C:nucleoplasm"/>
    <property type="evidence" value="ECO:0007669"/>
    <property type="project" value="TreeGrafter"/>
</dbReference>
<dbReference type="InterPro" id="IPR040456">
    <property type="entry name" value="RNase_H2_suB"/>
</dbReference>
<dbReference type="GO" id="GO:0032299">
    <property type="term" value="C:ribonuclease H2 complex"/>
    <property type="evidence" value="ECO:0007669"/>
    <property type="project" value="InterPro"/>
</dbReference>
<keyword evidence="3" id="KW-0539">Nucleus</keyword>
<dbReference type="AlphaFoldDB" id="A0A1E3HZN3"/>